<dbReference type="FunFam" id="3.30.70.270:FF:000001">
    <property type="entry name" value="Diguanylate cyclase domain protein"/>
    <property type="match status" value="1"/>
</dbReference>
<dbReference type="PANTHER" id="PTHR45138">
    <property type="entry name" value="REGULATORY COMPONENTS OF SENSORY TRANSDUCTION SYSTEM"/>
    <property type="match status" value="1"/>
</dbReference>
<dbReference type="SMART" id="SM00267">
    <property type="entry name" value="GGDEF"/>
    <property type="match status" value="1"/>
</dbReference>
<dbReference type="InterPro" id="IPR043128">
    <property type="entry name" value="Rev_trsase/Diguanyl_cyclase"/>
</dbReference>
<dbReference type="GO" id="GO:0005886">
    <property type="term" value="C:plasma membrane"/>
    <property type="evidence" value="ECO:0007669"/>
    <property type="project" value="TreeGrafter"/>
</dbReference>
<dbReference type="InterPro" id="IPR050469">
    <property type="entry name" value="Diguanylate_Cyclase"/>
</dbReference>
<evidence type="ECO:0000256" key="2">
    <source>
        <dbReference type="ARBA" id="ARBA00034247"/>
    </source>
</evidence>
<keyword evidence="6" id="KW-1185">Reference proteome</keyword>
<dbReference type="GO" id="GO:0043709">
    <property type="term" value="P:cell adhesion involved in single-species biofilm formation"/>
    <property type="evidence" value="ECO:0007669"/>
    <property type="project" value="TreeGrafter"/>
</dbReference>
<dbReference type="Gene3D" id="3.30.70.270">
    <property type="match status" value="1"/>
</dbReference>
<gene>
    <name evidence="5" type="ORF">MXMO3_01735</name>
</gene>
<dbReference type="EMBL" id="CP021330">
    <property type="protein sequence ID" value="AVX04261.1"/>
    <property type="molecule type" value="Genomic_DNA"/>
</dbReference>
<dbReference type="Gene3D" id="1.25.40.10">
    <property type="entry name" value="Tetratricopeptide repeat domain"/>
    <property type="match status" value="2"/>
</dbReference>
<feature type="coiled-coil region" evidence="3">
    <location>
        <begin position="348"/>
        <end position="375"/>
    </location>
</feature>
<evidence type="ECO:0000313" key="5">
    <source>
        <dbReference type="EMBL" id="AVX04261.1"/>
    </source>
</evidence>
<dbReference type="SUPFAM" id="SSF48452">
    <property type="entry name" value="TPR-like"/>
    <property type="match status" value="2"/>
</dbReference>
<dbReference type="InterPro" id="IPR011990">
    <property type="entry name" value="TPR-like_helical_dom_sf"/>
</dbReference>
<name>A0A2R4MDZ5_9HYPH</name>
<evidence type="ECO:0000259" key="4">
    <source>
        <dbReference type="PROSITE" id="PS50887"/>
    </source>
</evidence>
<dbReference type="InterPro" id="IPR029787">
    <property type="entry name" value="Nucleotide_cyclase"/>
</dbReference>
<sequence length="548" mass="60858">MSAQRTTQVEIDQILADALEYGQIGDFQNALELAQQAFAMAADGAHEDAFCDAGIQCAMALGWLGRSEEAIEYVQRILQRVVKRGDQVREARARAVYANVLIEMGLDSECYEEASRAASMATEPEQTDVLLKAMDLQAITLIFGDKFEAAAAMLDEAIMIADRFNLPRVTATLVLHLGLLNTRIGEIMLEQGDTAGHKAKLKKGLEQTRESIELAHASGNKRVELVGSANLAEFMADFGRFEEADRWIEHWYSLSDIATPGNWVHLYYTVCDLEQKRGNIEAALEAGQKAIETAKNISSADNYANAMRRLCNAYEAAGDFKSALAMHKTFHNEYRRRTAEKGHWQGKVDELNREMERVKSLLQDASSDMERLKEEAMTDPLTGLSNRRAFDQHMDMLSNRQNAKYAIAVLDLDHFKAVNDAFSHVLGDEVLRNVAKCLINGCRGTDLICRIGGEEFALILKSSTPTQIYNVCERLRAAVEQFDWADLAQGLEMTASIGVAHAEPGLSPAEVFAKADNRLFYAKAKGRNRVVTSISALERDVHELKVVG</sequence>
<dbReference type="NCBIfam" id="TIGR00254">
    <property type="entry name" value="GGDEF"/>
    <property type="match status" value="1"/>
</dbReference>
<dbReference type="PROSITE" id="PS50887">
    <property type="entry name" value="GGDEF"/>
    <property type="match status" value="1"/>
</dbReference>
<dbReference type="KEGG" id="mmyr:MXMO3_01735"/>
<dbReference type="CDD" id="cd01949">
    <property type="entry name" value="GGDEF"/>
    <property type="match status" value="1"/>
</dbReference>
<accession>A0A2R4MDZ5</accession>
<protein>
    <recommendedName>
        <fullName evidence="1">diguanylate cyclase</fullName>
        <ecNumber evidence="1">2.7.7.65</ecNumber>
    </recommendedName>
</protein>
<evidence type="ECO:0000313" key="6">
    <source>
        <dbReference type="Proteomes" id="UP000258927"/>
    </source>
</evidence>
<keyword evidence="3" id="KW-0175">Coiled coil</keyword>
<dbReference type="RefSeq" id="WP_027834253.1">
    <property type="nucleotide sequence ID" value="NZ_CP021330.1"/>
</dbReference>
<proteinExistence type="predicted"/>
<feature type="domain" description="GGDEF" evidence="4">
    <location>
        <begin position="403"/>
        <end position="535"/>
    </location>
</feature>
<dbReference type="GO" id="GO:0052621">
    <property type="term" value="F:diguanylate cyclase activity"/>
    <property type="evidence" value="ECO:0007669"/>
    <property type="project" value="UniProtKB-EC"/>
</dbReference>
<dbReference type="InterPro" id="IPR000160">
    <property type="entry name" value="GGDEF_dom"/>
</dbReference>
<dbReference type="GO" id="GO:1902201">
    <property type="term" value="P:negative regulation of bacterial-type flagellum-dependent cell motility"/>
    <property type="evidence" value="ECO:0007669"/>
    <property type="project" value="TreeGrafter"/>
</dbReference>
<organism evidence="5 6">
    <name type="scientific">Maritalea myrionectae</name>
    <dbReference type="NCBI Taxonomy" id="454601"/>
    <lineage>
        <taxon>Bacteria</taxon>
        <taxon>Pseudomonadati</taxon>
        <taxon>Pseudomonadota</taxon>
        <taxon>Alphaproteobacteria</taxon>
        <taxon>Hyphomicrobiales</taxon>
        <taxon>Devosiaceae</taxon>
        <taxon>Maritalea</taxon>
    </lineage>
</organism>
<dbReference type="Proteomes" id="UP000258927">
    <property type="component" value="Chromosome"/>
</dbReference>
<dbReference type="AlphaFoldDB" id="A0A2R4MDZ5"/>
<dbReference type="SUPFAM" id="SSF55073">
    <property type="entry name" value="Nucleotide cyclase"/>
    <property type="match status" value="1"/>
</dbReference>
<dbReference type="EC" id="2.7.7.65" evidence="1"/>
<dbReference type="PANTHER" id="PTHR45138:SF9">
    <property type="entry name" value="DIGUANYLATE CYCLASE DGCM-RELATED"/>
    <property type="match status" value="1"/>
</dbReference>
<reference evidence="5 6" key="1">
    <citation type="submission" date="2017-05" db="EMBL/GenBank/DDBJ databases">
        <title>Genome Analysis of Maritalea myrionectae HL2708#5.</title>
        <authorList>
            <consortium name="Cotde Inc.-PKNU"/>
            <person name="Jang D."/>
            <person name="Oh H.-M."/>
        </authorList>
    </citation>
    <scope>NUCLEOTIDE SEQUENCE [LARGE SCALE GENOMIC DNA]</scope>
    <source>
        <strain evidence="5 6">HL2708#5</strain>
    </source>
</reference>
<dbReference type="STRING" id="1122213.GCA_000423365_01132"/>
<evidence type="ECO:0000256" key="3">
    <source>
        <dbReference type="SAM" id="Coils"/>
    </source>
</evidence>
<evidence type="ECO:0000256" key="1">
    <source>
        <dbReference type="ARBA" id="ARBA00012528"/>
    </source>
</evidence>
<dbReference type="Pfam" id="PF00990">
    <property type="entry name" value="GGDEF"/>
    <property type="match status" value="1"/>
</dbReference>
<comment type="catalytic activity">
    <reaction evidence="2">
        <text>2 GTP = 3',3'-c-di-GMP + 2 diphosphate</text>
        <dbReference type="Rhea" id="RHEA:24898"/>
        <dbReference type="ChEBI" id="CHEBI:33019"/>
        <dbReference type="ChEBI" id="CHEBI:37565"/>
        <dbReference type="ChEBI" id="CHEBI:58805"/>
        <dbReference type="EC" id="2.7.7.65"/>
    </reaction>
</comment>